<protein>
    <submittedName>
        <fullName evidence="2">Uncharacterized protein</fullName>
    </submittedName>
</protein>
<reference evidence="2" key="2">
    <citation type="submission" date="2020-05" db="UniProtKB">
        <authorList>
            <consortium name="EnsemblMetazoa"/>
        </authorList>
    </citation>
    <scope>IDENTIFICATION</scope>
    <source>
        <strain evidence="2">MINIMUS1</strain>
    </source>
</reference>
<proteinExistence type="predicted"/>
<name>A0A182W8A6_9DIPT</name>
<keyword evidence="3" id="KW-1185">Reference proteome</keyword>
<dbReference type="EnsemblMetazoa" id="AMIN006580-RA">
    <property type="protein sequence ID" value="AMIN006580-PA"/>
    <property type="gene ID" value="AMIN006580"/>
</dbReference>
<feature type="transmembrane region" description="Helical" evidence="1">
    <location>
        <begin position="53"/>
        <end position="80"/>
    </location>
</feature>
<dbReference type="Proteomes" id="UP000075920">
    <property type="component" value="Unassembled WGS sequence"/>
</dbReference>
<dbReference type="AlphaFoldDB" id="A0A182W8A6"/>
<accession>A0A182W8A6</accession>
<sequence length="181" mass="20334">MGSFTNVHPHVGIFSGTERINKYWFQLPTQRATCYGHISAISAIEVDSLLLFLQFYCISVMKSTLVVLILTIAGFGLFVAAKKDEFQNGPLLDRLLRYRRQSGGVNFPTFPDFSQQPQFPAFGQNSQFGGGGLFSRSDFSDFMPDPSQFKGNQVWTTKSCVYDEKGKEKCVEKQGDKPPKH</sequence>
<keyword evidence="1" id="KW-0472">Membrane</keyword>
<evidence type="ECO:0000313" key="2">
    <source>
        <dbReference type="EnsemblMetazoa" id="AMIN006580-PA"/>
    </source>
</evidence>
<organism evidence="2 3">
    <name type="scientific">Anopheles minimus</name>
    <dbReference type="NCBI Taxonomy" id="112268"/>
    <lineage>
        <taxon>Eukaryota</taxon>
        <taxon>Metazoa</taxon>
        <taxon>Ecdysozoa</taxon>
        <taxon>Arthropoda</taxon>
        <taxon>Hexapoda</taxon>
        <taxon>Insecta</taxon>
        <taxon>Pterygota</taxon>
        <taxon>Neoptera</taxon>
        <taxon>Endopterygota</taxon>
        <taxon>Diptera</taxon>
        <taxon>Nematocera</taxon>
        <taxon>Culicoidea</taxon>
        <taxon>Culicidae</taxon>
        <taxon>Anophelinae</taxon>
        <taxon>Anopheles</taxon>
    </lineage>
</organism>
<reference evidence="3" key="1">
    <citation type="submission" date="2013-03" db="EMBL/GenBank/DDBJ databases">
        <title>The Genome Sequence of Anopheles minimus MINIMUS1.</title>
        <authorList>
            <consortium name="The Broad Institute Genomics Platform"/>
            <person name="Neafsey D.E."/>
            <person name="Walton C."/>
            <person name="Walker B."/>
            <person name="Young S.K."/>
            <person name="Zeng Q."/>
            <person name="Gargeya S."/>
            <person name="Fitzgerald M."/>
            <person name="Haas B."/>
            <person name="Abouelleil A."/>
            <person name="Allen A.W."/>
            <person name="Alvarado L."/>
            <person name="Arachchi H.M."/>
            <person name="Berlin A.M."/>
            <person name="Chapman S.B."/>
            <person name="Gainer-Dewar J."/>
            <person name="Goldberg J."/>
            <person name="Griggs A."/>
            <person name="Gujja S."/>
            <person name="Hansen M."/>
            <person name="Howarth C."/>
            <person name="Imamovic A."/>
            <person name="Ireland A."/>
            <person name="Larimer J."/>
            <person name="McCowan C."/>
            <person name="Murphy C."/>
            <person name="Pearson M."/>
            <person name="Poon T.W."/>
            <person name="Priest M."/>
            <person name="Roberts A."/>
            <person name="Saif S."/>
            <person name="Shea T."/>
            <person name="Sisk P."/>
            <person name="Sykes S."/>
            <person name="Wortman J."/>
            <person name="Nusbaum C."/>
            <person name="Birren B."/>
        </authorList>
    </citation>
    <scope>NUCLEOTIDE SEQUENCE [LARGE SCALE GENOMIC DNA]</scope>
    <source>
        <strain evidence="3">MINIMUS1</strain>
    </source>
</reference>
<evidence type="ECO:0000313" key="3">
    <source>
        <dbReference type="Proteomes" id="UP000075920"/>
    </source>
</evidence>
<dbReference type="VEuPathDB" id="VectorBase:AMIN006580"/>
<keyword evidence="1" id="KW-0812">Transmembrane</keyword>
<keyword evidence="1" id="KW-1133">Transmembrane helix</keyword>
<evidence type="ECO:0000256" key="1">
    <source>
        <dbReference type="SAM" id="Phobius"/>
    </source>
</evidence>